<evidence type="ECO:0000256" key="5">
    <source>
        <dbReference type="ARBA" id="ARBA00022989"/>
    </source>
</evidence>
<dbReference type="Pfam" id="PF00528">
    <property type="entry name" value="BPD_transp_1"/>
    <property type="match status" value="1"/>
</dbReference>
<proteinExistence type="inferred from homology"/>
<accession>A0ABD5P0A4</accession>
<evidence type="ECO:0000256" key="7">
    <source>
        <dbReference type="RuleBase" id="RU363032"/>
    </source>
</evidence>
<sequence length="345" mass="37250">MKQKQRDTTTQRGRIRITGFDAERVRNREPISGWTETESDGGTSRMEYAWRRFKSNRLAMLSVGVMALMAIVAVLARPISVDVAGMSLTVQPFALTPYGPGEMFVGSPHAAPSAEHLMGTDWSGRDLFSRVLVGTRYSLSIGLIATVLALFVGIPLGSIAGYFGGWIDEAIMRLVDVLYAFPFLVLAIAIIAVLGQGFWNLILALTITGWISYARLIRGEVLSVKENEYVLAAKALGATDRSIIFRHVVPNAMAPVIVQATLSIGTVVLSAAALGFLGLGLTPGTPEWGTMLSSTRDTIAQGYWWVSVFPGLAIVVFVLAINLMGDGINDALDPQGDTATKQRMQ</sequence>
<dbReference type="PROSITE" id="PS50928">
    <property type="entry name" value="ABC_TM1"/>
    <property type="match status" value="1"/>
</dbReference>
<feature type="transmembrane region" description="Helical" evidence="7">
    <location>
        <begin position="137"/>
        <end position="162"/>
    </location>
</feature>
<dbReference type="Pfam" id="PF12911">
    <property type="entry name" value="OppC_N"/>
    <property type="match status" value="1"/>
</dbReference>
<dbReference type="GeneID" id="71854419"/>
<dbReference type="InterPro" id="IPR050366">
    <property type="entry name" value="BP-dependent_transpt_permease"/>
</dbReference>
<keyword evidence="5 7" id="KW-1133">Transmembrane helix</keyword>
<evidence type="ECO:0000256" key="3">
    <source>
        <dbReference type="ARBA" id="ARBA00022475"/>
    </source>
</evidence>
<reference evidence="9 10" key="1">
    <citation type="journal article" date="2014" name="Int. J. Syst. Evol. Microbiol.">
        <title>Complete genome sequence of Corynebacterium casei LMG S-19264T (=DSM 44701T), isolated from a smear-ripened cheese.</title>
        <authorList>
            <consortium name="US DOE Joint Genome Institute (JGI-PGF)"/>
            <person name="Walter F."/>
            <person name="Albersmeier A."/>
            <person name="Kalinowski J."/>
            <person name="Ruckert C."/>
        </authorList>
    </citation>
    <scope>NUCLEOTIDE SEQUENCE [LARGE SCALE GENOMIC DNA]</scope>
    <source>
        <strain evidence="9 10">IBRC-M 10912</strain>
    </source>
</reference>
<protein>
    <submittedName>
        <fullName evidence="9">ABC transporter permease</fullName>
    </submittedName>
</protein>
<dbReference type="CDD" id="cd06261">
    <property type="entry name" value="TM_PBP2"/>
    <property type="match status" value="1"/>
</dbReference>
<dbReference type="InterPro" id="IPR000515">
    <property type="entry name" value="MetI-like"/>
</dbReference>
<gene>
    <name evidence="9" type="ORF">ACFOZ7_10810</name>
</gene>
<feature type="transmembrane region" description="Helical" evidence="7">
    <location>
        <begin position="302"/>
        <end position="323"/>
    </location>
</feature>
<evidence type="ECO:0000256" key="4">
    <source>
        <dbReference type="ARBA" id="ARBA00022692"/>
    </source>
</evidence>
<evidence type="ECO:0000256" key="1">
    <source>
        <dbReference type="ARBA" id="ARBA00004651"/>
    </source>
</evidence>
<dbReference type="SUPFAM" id="SSF161098">
    <property type="entry name" value="MetI-like"/>
    <property type="match status" value="1"/>
</dbReference>
<dbReference type="AlphaFoldDB" id="A0ABD5P0A4"/>
<evidence type="ECO:0000313" key="9">
    <source>
        <dbReference type="EMBL" id="MFC4247485.1"/>
    </source>
</evidence>
<dbReference type="GO" id="GO:0005886">
    <property type="term" value="C:plasma membrane"/>
    <property type="evidence" value="ECO:0007669"/>
    <property type="project" value="UniProtKB-SubCell"/>
</dbReference>
<dbReference type="PANTHER" id="PTHR43386:SF1">
    <property type="entry name" value="D,D-DIPEPTIDE TRANSPORT SYSTEM PERMEASE PROTEIN DDPC-RELATED"/>
    <property type="match status" value="1"/>
</dbReference>
<evidence type="ECO:0000256" key="2">
    <source>
        <dbReference type="ARBA" id="ARBA00022448"/>
    </source>
</evidence>
<keyword evidence="2 7" id="KW-0813">Transport</keyword>
<feature type="transmembrane region" description="Helical" evidence="7">
    <location>
        <begin position="174"/>
        <end position="192"/>
    </location>
</feature>
<feature type="transmembrane region" description="Helical" evidence="7">
    <location>
        <begin position="256"/>
        <end position="282"/>
    </location>
</feature>
<dbReference type="Gene3D" id="1.10.3720.10">
    <property type="entry name" value="MetI-like"/>
    <property type="match status" value="1"/>
</dbReference>
<keyword evidence="3" id="KW-1003">Cell membrane</keyword>
<dbReference type="InterPro" id="IPR035906">
    <property type="entry name" value="MetI-like_sf"/>
</dbReference>
<evidence type="ECO:0000259" key="8">
    <source>
        <dbReference type="PROSITE" id="PS50928"/>
    </source>
</evidence>
<evidence type="ECO:0000313" key="10">
    <source>
        <dbReference type="Proteomes" id="UP001595821"/>
    </source>
</evidence>
<dbReference type="RefSeq" id="WP_246966499.1">
    <property type="nucleotide sequence ID" value="NZ_CP095397.1"/>
</dbReference>
<keyword evidence="4 7" id="KW-0812">Transmembrane</keyword>
<keyword evidence="6 7" id="KW-0472">Membrane</keyword>
<name>A0ABD5P0A4_9EURY</name>
<organism evidence="9 10">
    <name type="scientific">Natribaculum luteum</name>
    <dbReference type="NCBI Taxonomy" id="1586232"/>
    <lineage>
        <taxon>Archaea</taxon>
        <taxon>Methanobacteriati</taxon>
        <taxon>Methanobacteriota</taxon>
        <taxon>Stenosarchaea group</taxon>
        <taxon>Halobacteria</taxon>
        <taxon>Halobacteriales</taxon>
        <taxon>Natrialbaceae</taxon>
        <taxon>Natribaculum</taxon>
    </lineage>
</organism>
<dbReference type="Proteomes" id="UP001595821">
    <property type="component" value="Unassembled WGS sequence"/>
</dbReference>
<feature type="domain" description="ABC transmembrane type-1" evidence="8">
    <location>
        <begin position="135"/>
        <end position="325"/>
    </location>
</feature>
<dbReference type="EMBL" id="JBHSDJ010000030">
    <property type="protein sequence ID" value="MFC4247485.1"/>
    <property type="molecule type" value="Genomic_DNA"/>
</dbReference>
<comment type="subcellular location">
    <subcellularLocation>
        <location evidence="1 7">Cell membrane</location>
        <topology evidence="1 7">Multi-pass membrane protein</topology>
    </subcellularLocation>
</comment>
<dbReference type="InterPro" id="IPR025966">
    <property type="entry name" value="OppC_N"/>
</dbReference>
<comment type="similarity">
    <text evidence="7">Belongs to the binding-protein-dependent transport system permease family.</text>
</comment>
<feature type="transmembrane region" description="Helical" evidence="7">
    <location>
        <begin position="58"/>
        <end position="79"/>
    </location>
</feature>
<comment type="caution">
    <text evidence="9">The sequence shown here is derived from an EMBL/GenBank/DDBJ whole genome shotgun (WGS) entry which is preliminary data.</text>
</comment>
<dbReference type="PANTHER" id="PTHR43386">
    <property type="entry name" value="OLIGOPEPTIDE TRANSPORT SYSTEM PERMEASE PROTEIN APPC"/>
    <property type="match status" value="1"/>
</dbReference>
<evidence type="ECO:0000256" key="6">
    <source>
        <dbReference type="ARBA" id="ARBA00023136"/>
    </source>
</evidence>